<dbReference type="InterPro" id="IPR000731">
    <property type="entry name" value="SSD"/>
</dbReference>
<evidence type="ECO:0000313" key="18">
    <source>
        <dbReference type="Proteomes" id="UP000035681"/>
    </source>
</evidence>
<evidence type="ECO:0000259" key="17">
    <source>
        <dbReference type="PROSITE" id="PS50156"/>
    </source>
</evidence>
<evidence type="ECO:0000256" key="12">
    <source>
        <dbReference type="ARBA" id="ARBA00023166"/>
    </source>
</evidence>
<dbReference type="NCBIfam" id="TIGR00917">
    <property type="entry name" value="2A060601"/>
    <property type="match status" value="1"/>
</dbReference>
<dbReference type="GO" id="GO:0015485">
    <property type="term" value="F:cholesterol binding"/>
    <property type="evidence" value="ECO:0007669"/>
    <property type="project" value="TreeGrafter"/>
</dbReference>
<feature type="transmembrane region" description="Helical" evidence="16">
    <location>
        <begin position="1120"/>
        <end position="1141"/>
    </location>
</feature>
<dbReference type="GO" id="GO:0008203">
    <property type="term" value="P:cholesterol metabolic process"/>
    <property type="evidence" value="ECO:0007669"/>
    <property type="project" value="UniProtKB-KW"/>
</dbReference>
<evidence type="ECO:0000256" key="5">
    <source>
        <dbReference type="ARBA" id="ARBA00022692"/>
    </source>
</evidence>
<keyword evidence="14" id="KW-0753">Steroid metabolism</keyword>
<feature type="transmembrane region" description="Helical" evidence="16">
    <location>
        <begin position="369"/>
        <end position="389"/>
    </location>
</feature>
<keyword evidence="4" id="KW-0153">Cholesterol metabolism</keyword>
<evidence type="ECO:0000256" key="10">
    <source>
        <dbReference type="ARBA" id="ARBA00023136"/>
    </source>
</evidence>
<keyword evidence="6" id="KW-0732">Signal</keyword>
<comment type="subcellular location">
    <subcellularLocation>
        <location evidence="1">Endomembrane system</location>
        <topology evidence="1">Multi-pass membrane protein</topology>
    </subcellularLocation>
</comment>
<evidence type="ECO:0000256" key="14">
    <source>
        <dbReference type="ARBA" id="ARBA00023221"/>
    </source>
</evidence>
<feature type="transmembrane region" description="Helical" evidence="16">
    <location>
        <begin position="677"/>
        <end position="701"/>
    </location>
</feature>
<keyword evidence="11" id="KW-1015">Disulfide bond</keyword>
<evidence type="ECO:0000256" key="1">
    <source>
        <dbReference type="ARBA" id="ARBA00004127"/>
    </source>
</evidence>
<dbReference type="GO" id="GO:0005886">
    <property type="term" value="C:plasma membrane"/>
    <property type="evidence" value="ECO:0007669"/>
    <property type="project" value="TreeGrafter"/>
</dbReference>
<keyword evidence="18" id="KW-1185">Reference proteome</keyword>
<evidence type="ECO:0000256" key="16">
    <source>
        <dbReference type="SAM" id="Phobius"/>
    </source>
</evidence>
<organism evidence="18 19">
    <name type="scientific">Strongyloides stercoralis</name>
    <name type="common">Threadworm</name>
    <dbReference type="NCBI Taxonomy" id="6248"/>
    <lineage>
        <taxon>Eukaryota</taxon>
        <taxon>Metazoa</taxon>
        <taxon>Ecdysozoa</taxon>
        <taxon>Nematoda</taxon>
        <taxon>Chromadorea</taxon>
        <taxon>Rhabditida</taxon>
        <taxon>Tylenchina</taxon>
        <taxon>Panagrolaimomorpha</taxon>
        <taxon>Strongyloidoidea</taxon>
        <taxon>Strongyloididae</taxon>
        <taxon>Strongyloides</taxon>
    </lineage>
</organism>
<evidence type="ECO:0000256" key="3">
    <source>
        <dbReference type="ARBA" id="ARBA00022448"/>
    </source>
</evidence>
<evidence type="ECO:0000256" key="6">
    <source>
        <dbReference type="ARBA" id="ARBA00022729"/>
    </source>
</evidence>
<sequence>LLLIKRNEMLWYIKVFKQLIWHIIIFYILFNNKVNSKQCVMRGVCGRNGNLYQNCPYSGIPLPIDDKNVEKEIKEMCPHLFENGNNNLCCDKKQFHILKNQMTVPFKILQKCPSCFKNFVNLWCDFACSPNQSNYINILKVESSNFSITNNSKYITSLEYFIDNNFAHTLINSCKNVRALGTYALDTLCGRKTDECTIEKWLEFMGTYNPHIGVPFTINFYVGGNHTRNNNIIIPPKTKSYNCNESITSFSDTCACSDCPSVCKNESPFPKLSDESCKIATMDCIKAMSLTAFGALLATGMCMMVLQYVLKKTTNDGSDMKNFKATPMTSLPYIKDTHGGYLENLGYSIEQLLESISYQIGLIAARRPLMVFSFGFIVALICSSGLLMVRFTTDPVELWSYPHSKARQQKDFFDNNFGPFYRTEQVIVYPKNQLFFLHSNVTTEVDENYYGPAFEKEFLREAFKLQLSIMNLNVKIQNNKIISLNDICFKPMKGKDAKCAIMSIFNYFQNNINLLDIEIENDYDFYTKDYLYHIFNCIKNPYTMVSSVGLSCLADFGGPIQPYVILGDFNFTNNYESSRGLVLTFLVKNNIKEIDNINALEWEKGFIKFLKEYNSDTIHVSFMAERSIEDEIERESKSDAFTVLISYIFMFLYVAFTLGQYQVSNNNLLYLFVSSKLLLGVAGVLIVALSVTASIGVYAFYGIPATMIILEVQPFLVLAVGVDNIFIFVQTYQRMSSFQMKEPLDIRIAKISGEVIPSMLLSSLSEVLCFFLGALSQMPAVQVFSLYAALALIFDFFLQITCFLSLFVIDIKRQESGRPEIFCCQRLPVEPVNPESYMYSIFNKYYSPFLFSKPIRCAVIVIFFGWLCSSLAFINQIQLGLDQKMAVPEDSYVLTHFKNNDRFLSVGPPVYFIIKGYYDYSRIDLQNKLCSGIGCKSDSLGAQISKAAKWNNRSYIAEPVMNWVDDYISWLKSNGEPSCCRRFENNNTFCSASIHNDKCQSCNVEFVNNRPRTDLFYDYIHDFLSDNPTSECPLGGHAAYSSALKVTNSGRVLTSYFMTYHTVLKTSEDFINAMAVAKQISNNLTDMLNKDLEAHCPLEVFPYSVFYVFYENYETIVSDAIIQIIFSITGIFVVATLCLGIDPWSGMIIVVTIASILLNLIGLMYWWNIDFNAISVVNLVMSMGISVEFCSHIVRSFALSCQRRKLDRAKESLSIVGSSVLSGITLTKFGGILVLAFAHSQIFKVFYFRMFLGIVIIGAAHGLIFLPVLLSFVGPPVNRRRLLAKINENNNSFTNSFTLSGKGKEYLTVKKTTIEQDDSDIDEQYIQQVKERKKYTYNLNLQYSVIL</sequence>
<keyword evidence="5 16" id="KW-0812">Transmembrane</keyword>
<dbReference type="InterPro" id="IPR004765">
    <property type="entry name" value="NPC1-like"/>
</dbReference>
<evidence type="ECO:0000256" key="13">
    <source>
        <dbReference type="ARBA" id="ARBA00023180"/>
    </source>
</evidence>
<dbReference type="GO" id="GO:0015918">
    <property type="term" value="P:sterol transport"/>
    <property type="evidence" value="ECO:0007669"/>
    <property type="project" value="TreeGrafter"/>
</dbReference>
<dbReference type="GO" id="GO:0042632">
    <property type="term" value="P:cholesterol homeostasis"/>
    <property type="evidence" value="ECO:0007669"/>
    <property type="project" value="TreeGrafter"/>
</dbReference>
<dbReference type="PANTHER" id="PTHR45727">
    <property type="entry name" value="NPC INTRACELLULAR CHOLESTEROL TRANSPORTER 1"/>
    <property type="match status" value="1"/>
</dbReference>
<comment type="catalytic activity">
    <reaction evidence="15">
        <text>cholesterol(in) = cholesterol(out)</text>
        <dbReference type="Rhea" id="RHEA:39747"/>
        <dbReference type="ChEBI" id="CHEBI:16113"/>
    </reaction>
</comment>
<feature type="transmembrane region" description="Helical" evidence="16">
    <location>
        <begin position="1173"/>
        <end position="1194"/>
    </location>
</feature>
<evidence type="ECO:0000256" key="2">
    <source>
        <dbReference type="ARBA" id="ARBA00005585"/>
    </source>
</evidence>
<dbReference type="InterPro" id="IPR053956">
    <property type="entry name" value="NPC1_MLD"/>
</dbReference>
<dbReference type="InterPro" id="IPR053958">
    <property type="entry name" value="HMGCR/SNAP/NPC1-like_SSD"/>
</dbReference>
<dbReference type="InterPro" id="IPR032190">
    <property type="entry name" value="NPC1_N"/>
</dbReference>
<keyword evidence="9" id="KW-0443">Lipid metabolism</keyword>
<evidence type="ECO:0000256" key="11">
    <source>
        <dbReference type="ARBA" id="ARBA00023157"/>
    </source>
</evidence>
<evidence type="ECO:0000256" key="4">
    <source>
        <dbReference type="ARBA" id="ARBA00022548"/>
    </source>
</evidence>
<evidence type="ECO:0000256" key="9">
    <source>
        <dbReference type="ARBA" id="ARBA00023098"/>
    </source>
</evidence>
<keyword evidence="13" id="KW-0325">Glycoprotein</keyword>
<protein>
    <submittedName>
        <fullName evidence="19">NPC intracellular cholesterol transporter-like protein; SSD domain-containing protein</fullName>
    </submittedName>
</protein>
<dbReference type="GO" id="GO:0005319">
    <property type="term" value="F:lipid transporter activity"/>
    <property type="evidence" value="ECO:0007669"/>
    <property type="project" value="InterPro"/>
</dbReference>
<feature type="transmembrane region" description="Helical" evidence="16">
    <location>
        <begin position="854"/>
        <end position="874"/>
    </location>
</feature>
<dbReference type="Pfam" id="PF12349">
    <property type="entry name" value="Sterol-sensing"/>
    <property type="match status" value="1"/>
</dbReference>
<keyword evidence="12" id="KW-1207">Sterol metabolism</keyword>
<evidence type="ECO:0000256" key="15">
    <source>
        <dbReference type="ARBA" id="ARBA00034049"/>
    </source>
</evidence>
<dbReference type="GO" id="GO:0012505">
    <property type="term" value="C:endomembrane system"/>
    <property type="evidence" value="ECO:0007669"/>
    <property type="project" value="UniProtKB-SubCell"/>
</dbReference>
<evidence type="ECO:0000256" key="7">
    <source>
        <dbReference type="ARBA" id="ARBA00022989"/>
    </source>
</evidence>
<dbReference type="Gene3D" id="1.20.1640.10">
    <property type="entry name" value="Multidrug efflux transporter AcrB transmembrane domain"/>
    <property type="match status" value="2"/>
</dbReference>
<keyword evidence="10 16" id="KW-0472">Membrane</keyword>
<dbReference type="WBParaSite" id="TCONS_00004724.p1">
    <property type="protein sequence ID" value="TCONS_00004724.p1"/>
    <property type="gene ID" value="XLOC_002624"/>
</dbReference>
<dbReference type="Proteomes" id="UP000035681">
    <property type="component" value="Unplaced"/>
</dbReference>
<comment type="similarity">
    <text evidence="2">Belongs to the patched family.</text>
</comment>
<dbReference type="Pfam" id="PF16414">
    <property type="entry name" value="NPC1_N"/>
    <property type="match status" value="1"/>
</dbReference>
<accession>A0AAF5D095</accession>
<name>A0AAF5D095_STRER</name>
<feature type="transmembrane region" description="Helical" evidence="16">
    <location>
        <begin position="287"/>
        <end position="310"/>
    </location>
</feature>
<evidence type="ECO:0000313" key="19">
    <source>
        <dbReference type="WBParaSite" id="TCONS_00004724.p1"/>
    </source>
</evidence>
<feature type="transmembrane region" description="Helical" evidence="16">
    <location>
        <begin position="1215"/>
        <end position="1238"/>
    </location>
</feature>
<feature type="transmembrane region" description="Helical" evidence="16">
    <location>
        <begin position="1250"/>
        <end position="1273"/>
    </location>
</feature>
<feature type="transmembrane region" description="Helical" evidence="16">
    <location>
        <begin position="713"/>
        <end position="732"/>
    </location>
</feature>
<dbReference type="GO" id="GO:0030299">
    <property type="term" value="P:intestinal cholesterol absorption"/>
    <property type="evidence" value="ECO:0007669"/>
    <property type="project" value="TreeGrafter"/>
</dbReference>
<dbReference type="PANTHER" id="PTHR45727:SF2">
    <property type="entry name" value="NPC INTRACELLULAR CHOLESTEROL TRANSPORTER 1"/>
    <property type="match status" value="1"/>
</dbReference>
<feature type="domain" description="SSD" evidence="17">
    <location>
        <begin position="639"/>
        <end position="809"/>
    </location>
</feature>
<evidence type="ECO:0000256" key="8">
    <source>
        <dbReference type="ARBA" id="ARBA00023055"/>
    </source>
</evidence>
<keyword evidence="3" id="KW-0813">Transport</keyword>
<dbReference type="SUPFAM" id="SSF82866">
    <property type="entry name" value="Multidrug efflux transporter AcrB transmembrane domain"/>
    <property type="match status" value="2"/>
</dbReference>
<dbReference type="FunFam" id="1.20.1640.10:FF:000008">
    <property type="entry name" value="NPC intracellular cholesterol transporter 1"/>
    <property type="match status" value="1"/>
</dbReference>
<keyword evidence="8" id="KW-0445">Lipid transport</keyword>
<feature type="transmembrane region" description="Helical" evidence="16">
    <location>
        <begin position="640"/>
        <end position="656"/>
    </location>
</feature>
<feature type="transmembrane region" description="Helical" evidence="16">
    <location>
        <begin position="12"/>
        <end position="30"/>
    </location>
</feature>
<dbReference type="Pfam" id="PF22314">
    <property type="entry name" value="NPC1_MLD"/>
    <property type="match status" value="1"/>
</dbReference>
<feature type="transmembrane region" description="Helical" evidence="16">
    <location>
        <begin position="1148"/>
        <end position="1167"/>
    </location>
</feature>
<keyword evidence="7 16" id="KW-1133">Transmembrane helix</keyword>
<dbReference type="AlphaFoldDB" id="A0AAF5D095"/>
<feature type="transmembrane region" description="Helical" evidence="16">
    <location>
        <begin position="786"/>
        <end position="809"/>
    </location>
</feature>
<reference evidence="19" key="1">
    <citation type="submission" date="2024-02" db="UniProtKB">
        <authorList>
            <consortium name="WormBaseParasite"/>
        </authorList>
    </citation>
    <scope>IDENTIFICATION</scope>
</reference>
<proteinExistence type="inferred from homology"/>
<dbReference type="PROSITE" id="PS50156">
    <property type="entry name" value="SSD"/>
    <property type="match status" value="1"/>
</dbReference>